<evidence type="ECO:0000256" key="1">
    <source>
        <dbReference type="SAM" id="MobiDB-lite"/>
    </source>
</evidence>
<reference evidence="2" key="1">
    <citation type="submission" date="2023-03" db="UniProtKB">
        <authorList>
            <consortium name="EnsemblPlants"/>
        </authorList>
    </citation>
    <scope>IDENTIFICATION</scope>
</reference>
<dbReference type="Gramene" id="MELO3C030777.2.1">
    <property type="protein sequence ID" value="MELO3C030777.2.1"/>
    <property type="gene ID" value="MELO3C030777.2"/>
</dbReference>
<evidence type="ECO:0008006" key="3">
    <source>
        <dbReference type="Google" id="ProtNLM"/>
    </source>
</evidence>
<feature type="region of interest" description="Disordered" evidence="1">
    <location>
        <begin position="1"/>
        <end position="21"/>
    </location>
</feature>
<sequence>MVEHDSRCTTQNSGDMVVGENNGDGSIDNNFYGTMAAFSSNFYESKNLFQELNISPHTGSLVGDTSNGSGPTRKTRDHSRNMELEKYICKHGKIPISITLGAEKSISSHVVLFSNTISVAIRDAFPIWLLRFADVPSKYIKIVKKFMSKSFERQIELRLGDAIRQFEMKVLKRHFKGPNIIVTLGGMPNELPSLSENKMHLNQSCRHATMDPTSLEPPWIRRSTSRGAVFGVRRSVSRGVGSDVRVCVRRSTFEWKLAFGVRRSVAFGIYEHRKCRRRSGRRHFGWVSLGSCEL</sequence>
<organism evidence="2">
    <name type="scientific">Cucumis melo</name>
    <name type="common">Muskmelon</name>
    <dbReference type="NCBI Taxonomy" id="3656"/>
    <lineage>
        <taxon>Eukaryota</taxon>
        <taxon>Viridiplantae</taxon>
        <taxon>Streptophyta</taxon>
        <taxon>Embryophyta</taxon>
        <taxon>Tracheophyta</taxon>
        <taxon>Spermatophyta</taxon>
        <taxon>Magnoliopsida</taxon>
        <taxon>eudicotyledons</taxon>
        <taxon>Gunneridae</taxon>
        <taxon>Pentapetalae</taxon>
        <taxon>rosids</taxon>
        <taxon>fabids</taxon>
        <taxon>Cucurbitales</taxon>
        <taxon>Cucurbitaceae</taxon>
        <taxon>Benincaseae</taxon>
        <taxon>Cucumis</taxon>
    </lineage>
</organism>
<proteinExistence type="predicted"/>
<protein>
    <recommendedName>
        <fullName evidence="3">CACTA en-spm transposon protein</fullName>
    </recommendedName>
</protein>
<name>A0A9I9E9T4_CUCME</name>
<accession>A0A9I9E9T4</accession>
<dbReference type="AlphaFoldDB" id="A0A9I9E9T4"/>
<evidence type="ECO:0000313" key="2">
    <source>
        <dbReference type="EnsemblPlants" id="MELO3C030777.2.1"/>
    </source>
</evidence>
<dbReference type="EnsemblPlants" id="MELO3C030777.2.1">
    <property type="protein sequence ID" value="MELO3C030777.2.1"/>
    <property type="gene ID" value="MELO3C030777.2"/>
</dbReference>